<keyword evidence="5" id="KW-0863">Zinc-finger</keyword>
<reference evidence="10" key="1">
    <citation type="submission" date="2020-05" db="EMBL/GenBank/DDBJ databases">
        <title>Phylogenomic resolution of chytrid fungi.</title>
        <authorList>
            <person name="Stajich J.E."/>
            <person name="Amses K."/>
            <person name="Simmons R."/>
            <person name="Seto K."/>
            <person name="Myers J."/>
            <person name="Bonds A."/>
            <person name="Quandt C.A."/>
            <person name="Barry K."/>
            <person name="Liu P."/>
            <person name="Grigoriev I."/>
            <person name="Longcore J.E."/>
            <person name="James T.Y."/>
        </authorList>
    </citation>
    <scope>NUCLEOTIDE SEQUENCE</scope>
    <source>
        <strain evidence="10">JEL0318</strain>
    </source>
</reference>
<dbReference type="InterPro" id="IPR004457">
    <property type="entry name" value="Znf_ZPR1"/>
</dbReference>
<dbReference type="FunFam" id="2.60.120.1040:FF:000003">
    <property type="entry name" value="Zinc finger protein zpr1"/>
    <property type="match status" value="1"/>
</dbReference>
<comment type="similarity">
    <text evidence="2">Belongs to the ZPR1 family.</text>
</comment>
<dbReference type="SMART" id="SM00709">
    <property type="entry name" value="Zpr1"/>
    <property type="match status" value="2"/>
</dbReference>
<dbReference type="Pfam" id="PF22794">
    <property type="entry name" value="jr-ZPR1"/>
    <property type="match status" value="2"/>
</dbReference>
<evidence type="ECO:0000256" key="2">
    <source>
        <dbReference type="ARBA" id="ARBA00008354"/>
    </source>
</evidence>
<comment type="caution">
    <text evidence="10">The sequence shown here is derived from an EMBL/GenBank/DDBJ whole genome shotgun (WGS) entry which is preliminary data.</text>
</comment>
<dbReference type="GO" id="GO:0005634">
    <property type="term" value="C:nucleus"/>
    <property type="evidence" value="ECO:0007669"/>
    <property type="project" value="UniProtKB-SubCell"/>
</dbReference>
<evidence type="ECO:0000256" key="1">
    <source>
        <dbReference type="ARBA" id="ARBA00004123"/>
    </source>
</evidence>
<keyword evidence="4" id="KW-0677">Repeat</keyword>
<proteinExistence type="inferred from homology"/>
<dbReference type="GO" id="GO:0008270">
    <property type="term" value="F:zinc ion binding"/>
    <property type="evidence" value="ECO:0007669"/>
    <property type="project" value="UniProtKB-KW"/>
</dbReference>
<dbReference type="AlphaFoldDB" id="A0AAD5SF25"/>
<dbReference type="FunFam" id="2.20.25.420:FF:000002">
    <property type="entry name" value="Zinc finger protein ZPR1"/>
    <property type="match status" value="1"/>
</dbReference>
<keyword evidence="7" id="KW-0539">Nucleus</keyword>
<keyword evidence="6" id="KW-0862">Zinc</keyword>
<evidence type="ECO:0000256" key="6">
    <source>
        <dbReference type="ARBA" id="ARBA00022833"/>
    </source>
</evidence>
<accession>A0AAD5SF25</accession>
<dbReference type="EMBL" id="JADGJD010000246">
    <property type="protein sequence ID" value="KAJ3053006.1"/>
    <property type="molecule type" value="Genomic_DNA"/>
</dbReference>
<dbReference type="PANTHER" id="PTHR10876:SF0">
    <property type="entry name" value="ZINC FINGER PROTEIN ZPR1"/>
    <property type="match status" value="1"/>
</dbReference>
<evidence type="ECO:0000313" key="11">
    <source>
        <dbReference type="Proteomes" id="UP001212841"/>
    </source>
</evidence>
<feature type="domain" description="Zinc finger ZPR1-type" evidence="9">
    <location>
        <begin position="232"/>
        <end position="394"/>
    </location>
</feature>
<evidence type="ECO:0000256" key="3">
    <source>
        <dbReference type="ARBA" id="ARBA00022723"/>
    </source>
</evidence>
<dbReference type="InterPro" id="IPR056180">
    <property type="entry name" value="ZPR1_jr_dom"/>
</dbReference>
<dbReference type="InterPro" id="IPR040141">
    <property type="entry name" value="ZPR1"/>
</dbReference>
<dbReference type="InterPro" id="IPR042451">
    <property type="entry name" value="ZPR1_A/B_dom"/>
</dbReference>
<evidence type="ECO:0000313" key="10">
    <source>
        <dbReference type="EMBL" id="KAJ3053006.1"/>
    </source>
</evidence>
<dbReference type="InterPro" id="IPR042452">
    <property type="entry name" value="ZPR1_Znf1/2"/>
</dbReference>
<name>A0AAD5SF25_9FUNG</name>
<organism evidence="10 11">
    <name type="scientific">Rhizophlyctis rosea</name>
    <dbReference type="NCBI Taxonomy" id="64517"/>
    <lineage>
        <taxon>Eukaryota</taxon>
        <taxon>Fungi</taxon>
        <taxon>Fungi incertae sedis</taxon>
        <taxon>Chytridiomycota</taxon>
        <taxon>Chytridiomycota incertae sedis</taxon>
        <taxon>Chytridiomycetes</taxon>
        <taxon>Rhizophlyctidales</taxon>
        <taxon>Rhizophlyctidaceae</taxon>
        <taxon>Rhizophlyctis</taxon>
    </lineage>
</organism>
<comment type="subcellular location">
    <subcellularLocation>
        <location evidence="1">Nucleus</location>
    </subcellularLocation>
</comment>
<dbReference type="Proteomes" id="UP001212841">
    <property type="component" value="Unassembled WGS sequence"/>
</dbReference>
<dbReference type="Pfam" id="PF03367">
    <property type="entry name" value="Zn_ribbon_ZPR1"/>
    <property type="match status" value="2"/>
</dbReference>
<feature type="domain" description="Zinc finger ZPR1-type" evidence="9">
    <location>
        <begin position="27"/>
        <end position="185"/>
    </location>
</feature>
<evidence type="ECO:0000256" key="8">
    <source>
        <dbReference type="ARBA" id="ARBA00054139"/>
    </source>
</evidence>
<dbReference type="FunFam" id="2.20.25.420:FF:000001">
    <property type="entry name" value="Zinc finger protein ZPR1"/>
    <property type="match status" value="1"/>
</dbReference>
<dbReference type="Gene3D" id="2.20.25.420">
    <property type="entry name" value="ZPR1, zinc finger domain"/>
    <property type="match status" value="2"/>
</dbReference>
<sequence length="445" mass="50072">MADTTPQSEDPLFEPVNPDQQITEIESLCMNCEEQGTTRLLLTIIPHFREVVLMAFECPHCGYRNNEIQSATSVQELGVEHLIQISTKEDLSRQVVKSESASVKFEELDFEIPPGTQKGVLTTVEGLIQKSIEGLSQDQPLRKVMNEQLYTQIESVIQTLQSYTDNAQSFTLILNDPAGNSYIENLSEPQPDPKITVRRYKRTAEQCEMLGLQPEEEEDDFAFKEQVHSFAGTCSRCHADCETKMHMLDIPHFKEVIIWATNCEHCGYRSNEVKAGGAIALHGKRIILRLTDSEDLSRDILKSETAGLSIPEVELELHAGTLGGRFTTVEGLLTQVRDELQERAGPFVEGDSSEENRREAFGRFIGKLEKVLSMDGGPYTLILDDPLANSYIQNPYAPDEDPEMKVETYERSWEQNEFLGLNDIKLENYAEEAEGAEKGDGEQQS</sequence>
<dbReference type="FunFam" id="2.60.120.1040:FF:000001">
    <property type="entry name" value="Zinc finger protein ZPR1"/>
    <property type="match status" value="1"/>
</dbReference>
<dbReference type="NCBIfam" id="TIGR00310">
    <property type="entry name" value="ZPR1_znf"/>
    <property type="match status" value="2"/>
</dbReference>
<evidence type="ECO:0000256" key="5">
    <source>
        <dbReference type="ARBA" id="ARBA00022771"/>
    </source>
</evidence>
<comment type="function">
    <text evidence="8">Acts as a protein folding chaperone for elongation factor 1-alpha.</text>
</comment>
<evidence type="ECO:0000259" key="9">
    <source>
        <dbReference type="SMART" id="SM00709"/>
    </source>
</evidence>
<dbReference type="PANTHER" id="PTHR10876">
    <property type="entry name" value="ZINC FINGER PROTEIN ZPR1"/>
    <property type="match status" value="1"/>
</dbReference>
<keyword evidence="3" id="KW-0479">Metal-binding</keyword>
<dbReference type="Gene3D" id="2.60.120.1040">
    <property type="entry name" value="ZPR1, A/B domain"/>
    <property type="match status" value="2"/>
</dbReference>
<evidence type="ECO:0000256" key="7">
    <source>
        <dbReference type="ARBA" id="ARBA00023242"/>
    </source>
</evidence>
<keyword evidence="11" id="KW-1185">Reference proteome</keyword>
<gene>
    <name evidence="10" type="ORF">HK097_005233</name>
</gene>
<protein>
    <recommendedName>
        <fullName evidence="9">Zinc finger ZPR1-type domain-containing protein</fullName>
    </recommendedName>
</protein>
<evidence type="ECO:0000256" key="4">
    <source>
        <dbReference type="ARBA" id="ARBA00022737"/>
    </source>
</evidence>